<dbReference type="eggNOG" id="ENOG5033H6D">
    <property type="taxonomic scope" value="Bacteria"/>
</dbReference>
<evidence type="ECO:0000313" key="3">
    <source>
        <dbReference type="Proteomes" id="UP000001402"/>
    </source>
</evidence>
<feature type="compositionally biased region" description="Polar residues" evidence="1">
    <location>
        <begin position="79"/>
        <end position="88"/>
    </location>
</feature>
<evidence type="ECO:0000313" key="2">
    <source>
        <dbReference type="EMBL" id="ADU46374.1"/>
    </source>
</evidence>
<gene>
    <name evidence="2" type="ordered locus">Rpdx1_4831</name>
</gene>
<dbReference type="HOGENOM" id="CLU_158648_1_0_5"/>
<dbReference type="EMBL" id="CP002418">
    <property type="protein sequence ID" value="ADU46374.1"/>
    <property type="molecule type" value="Genomic_DNA"/>
</dbReference>
<feature type="compositionally biased region" description="Basic and acidic residues" evidence="1">
    <location>
        <begin position="64"/>
        <end position="78"/>
    </location>
</feature>
<evidence type="ECO:0000256" key="1">
    <source>
        <dbReference type="SAM" id="MobiDB-lite"/>
    </source>
</evidence>
<dbReference type="BioCyc" id="RPAL652103:RPDX1_RS23890-MONOMER"/>
<feature type="region of interest" description="Disordered" evidence="1">
    <location>
        <begin position="54"/>
        <end position="96"/>
    </location>
</feature>
<reference evidence="2" key="1">
    <citation type="submission" date="2010-12" db="EMBL/GenBank/DDBJ databases">
        <title>Complete sequence of Rhodopseudomonas palustris DX-1.</title>
        <authorList>
            <consortium name="US DOE Joint Genome Institute"/>
            <person name="Lucas S."/>
            <person name="Copeland A."/>
            <person name="Lapidus A."/>
            <person name="Cheng J.-F."/>
            <person name="Goodwin L."/>
            <person name="Pitluck S."/>
            <person name="Misra M."/>
            <person name="Chertkov O."/>
            <person name="Detter J.C."/>
            <person name="Han C."/>
            <person name="Tapia R."/>
            <person name="Land M."/>
            <person name="Hauser L."/>
            <person name="Kyrpides N."/>
            <person name="Ivanova N."/>
            <person name="Ovchinnikova G."/>
            <person name="Logan B."/>
            <person name="Oda Y."/>
            <person name="Harwood C."/>
            <person name="Woyke T."/>
        </authorList>
    </citation>
    <scope>NUCLEOTIDE SEQUENCE [LARGE SCALE GENOMIC DNA]</scope>
    <source>
        <strain evidence="2">DX-1</strain>
    </source>
</reference>
<protein>
    <submittedName>
        <fullName evidence="2">Uncharacterized protein</fullName>
    </submittedName>
</protein>
<dbReference type="Proteomes" id="UP000001402">
    <property type="component" value="Chromosome"/>
</dbReference>
<dbReference type="KEGG" id="rpx:Rpdx1_4831"/>
<proteinExistence type="predicted"/>
<dbReference type="AlphaFoldDB" id="E6VEX1"/>
<organism evidence="2 3">
    <name type="scientific">Rhodopseudomonas palustris (strain DX-1)</name>
    <dbReference type="NCBI Taxonomy" id="652103"/>
    <lineage>
        <taxon>Bacteria</taxon>
        <taxon>Pseudomonadati</taxon>
        <taxon>Pseudomonadota</taxon>
        <taxon>Alphaproteobacteria</taxon>
        <taxon>Hyphomicrobiales</taxon>
        <taxon>Nitrobacteraceae</taxon>
        <taxon>Rhodopseudomonas</taxon>
    </lineage>
</organism>
<name>E6VEX1_RHOPX</name>
<dbReference type="STRING" id="652103.Rpdx1_4831"/>
<accession>E6VEX1</accession>
<sequence length="96" mass="10852">MMDAADFQNLLDRLGDDLSRWPEQQRQDAELLLRDSEPARAALADAQRLRRLLSPSPVAAPDGLVDRIMDRVRRERSDSSATPNTLSPRRTDRDPG</sequence>